<dbReference type="GO" id="GO:0004197">
    <property type="term" value="F:cysteine-type endopeptidase activity"/>
    <property type="evidence" value="ECO:0007669"/>
    <property type="project" value="InterPro"/>
</dbReference>
<dbReference type="Pfam" id="PF00656">
    <property type="entry name" value="Peptidase_C14"/>
    <property type="match status" value="1"/>
</dbReference>
<dbReference type="OrthoDB" id="6044770at2759"/>
<gene>
    <name evidence="4" type="ORF">PHAECO_LOCUS11403</name>
</gene>
<reference evidence="4" key="1">
    <citation type="submission" date="2022-01" db="EMBL/GenBank/DDBJ databases">
        <authorList>
            <person name="King R."/>
        </authorList>
    </citation>
    <scope>NUCLEOTIDE SEQUENCE</scope>
</reference>
<keyword evidence="5" id="KW-1185">Reference proteome</keyword>
<dbReference type="SUPFAM" id="SSF52129">
    <property type="entry name" value="Caspase-like"/>
    <property type="match status" value="1"/>
</dbReference>
<dbReference type="Pfam" id="PF23724">
    <property type="entry name" value="Dredd_2nd"/>
    <property type="match status" value="1"/>
</dbReference>
<dbReference type="PANTHER" id="PTHR22576">
    <property type="entry name" value="MUCOSA ASSOCIATED LYMPHOID TISSUE LYMPHOMA TRANSLOCATION PROTEIN 1/PARACASPASE"/>
    <property type="match status" value="1"/>
</dbReference>
<accession>A0A9P0GQ73</accession>
<sequence length="706" mass="81817">MVSRSRSVPTSLFQPCLDMSFNQRNRHCKFRFLSEQEVFSQPPFAARLEPYCLKHTDTVRLKCGRSYMVSLGYRLFSYRMRDDVSKQWSEKRWIRRMMGGNDSKYISESELSDSESSVSDEYESPSEQIDEPTVDAALRVPISLPRAQDVLNLDKLLEIENRLEIDEIISLAFLLLDENLCETECCLQDLTLILEGSTKKLLYDWAAVQDMRGNNWQNKFIESLCIIKNYEVLKSLGYQKSHAKDHYLPHFNSSLHINEIRKTAYLICEKLSSKKTATFLEHVRRKFNEKKMAFDEYDPQFLELFFLKWETTSTFSLTDVRSILKIMDEEELYTMLDNVLIRHNNVQKVKEPFEPIASIRFESVQGSSKSDCAYQNSQTCRNDFFEAHYQTSGKTSRDRTCSSTTSMDNPVPQEYVDSNYTFMDYQLPHVGLAHSNMSSNDNRYDIDPNKPGVVLIINQESFYTDIHQEYKDLLPPDTREQLVSRKGTEKDKEELQRVFTRFGFRVLVAENLNHIDMVRKIKDVINGIEDESSLFICILSHGDKGVVYGANSCMVKINKIQEIMHKVNKNKLAGKPKVLILQSCQGQECQKLEESEEECDQDHISLTTDGPAPLLRDMITFYASIPGYAAIRSKKTGSWFIQALCNQMIQVGNRFHFADICTRTAHEVTKQVWLKDKDKKAMTPLLESTLLKAFYLPPMRKIDESQ</sequence>
<reference evidence="4" key="2">
    <citation type="submission" date="2022-10" db="EMBL/GenBank/DDBJ databases">
        <authorList>
            <consortium name="ENA_rothamsted_submissions"/>
            <consortium name="culmorum"/>
            <person name="King R."/>
        </authorList>
    </citation>
    <scope>NUCLEOTIDE SEQUENCE</scope>
</reference>
<dbReference type="Proteomes" id="UP001153737">
    <property type="component" value="Chromosome 7"/>
</dbReference>
<name>A0A9P0GQ73_PHACE</name>
<evidence type="ECO:0000256" key="1">
    <source>
        <dbReference type="ARBA" id="ARBA00010134"/>
    </source>
</evidence>
<organism evidence="4 5">
    <name type="scientific">Phaedon cochleariae</name>
    <name type="common">Mustard beetle</name>
    <dbReference type="NCBI Taxonomy" id="80249"/>
    <lineage>
        <taxon>Eukaryota</taxon>
        <taxon>Metazoa</taxon>
        <taxon>Ecdysozoa</taxon>
        <taxon>Arthropoda</taxon>
        <taxon>Hexapoda</taxon>
        <taxon>Insecta</taxon>
        <taxon>Pterygota</taxon>
        <taxon>Neoptera</taxon>
        <taxon>Endopterygota</taxon>
        <taxon>Coleoptera</taxon>
        <taxon>Polyphaga</taxon>
        <taxon>Cucujiformia</taxon>
        <taxon>Chrysomeloidea</taxon>
        <taxon>Chrysomelidae</taxon>
        <taxon>Chrysomelinae</taxon>
        <taxon>Chrysomelini</taxon>
        <taxon>Phaedon</taxon>
    </lineage>
</organism>
<dbReference type="InterPro" id="IPR015917">
    <property type="entry name" value="Pept_C14A"/>
</dbReference>
<dbReference type="EMBL" id="OU896713">
    <property type="protein sequence ID" value="CAH1175948.1"/>
    <property type="molecule type" value="Genomic_DNA"/>
</dbReference>
<dbReference type="PRINTS" id="PR00376">
    <property type="entry name" value="IL1BCENZYME"/>
</dbReference>
<evidence type="ECO:0000259" key="3">
    <source>
        <dbReference type="SMART" id="SM00115"/>
    </source>
</evidence>
<dbReference type="SMART" id="SM00115">
    <property type="entry name" value="CASc"/>
    <property type="match status" value="1"/>
</dbReference>
<evidence type="ECO:0000256" key="2">
    <source>
        <dbReference type="SAM" id="MobiDB-lite"/>
    </source>
</evidence>
<dbReference type="Pfam" id="PF23725">
    <property type="entry name" value="Dredd_N"/>
    <property type="match status" value="1"/>
</dbReference>
<dbReference type="InterPro" id="IPR052039">
    <property type="entry name" value="Caspase-related_regulators"/>
</dbReference>
<dbReference type="InterPro" id="IPR029030">
    <property type="entry name" value="Caspase-like_dom_sf"/>
</dbReference>
<dbReference type="InterPro" id="IPR011600">
    <property type="entry name" value="Pept_C14_caspase"/>
</dbReference>
<dbReference type="GO" id="GO:0006508">
    <property type="term" value="P:proteolysis"/>
    <property type="evidence" value="ECO:0007669"/>
    <property type="project" value="InterPro"/>
</dbReference>
<dbReference type="Gene3D" id="3.40.50.1460">
    <property type="match status" value="1"/>
</dbReference>
<feature type="region of interest" description="Disordered" evidence="2">
    <location>
        <begin position="105"/>
        <end position="130"/>
    </location>
</feature>
<feature type="compositionally biased region" description="Acidic residues" evidence="2">
    <location>
        <begin position="110"/>
        <end position="130"/>
    </location>
</feature>
<dbReference type="PANTHER" id="PTHR22576:SF41">
    <property type="entry name" value="CASPASE 14, APOPTOSIS-RELATED CYSTEINE PEPTIDASE"/>
    <property type="match status" value="1"/>
</dbReference>
<proteinExistence type="inferred from homology"/>
<comment type="similarity">
    <text evidence="1">Belongs to the peptidase C14A family.</text>
</comment>
<dbReference type="InterPro" id="IPR056260">
    <property type="entry name" value="Dredd_2nd"/>
</dbReference>
<evidence type="ECO:0000313" key="4">
    <source>
        <dbReference type="EMBL" id="CAH1175948.1"/>
    </source>
</evidence>
<protein>
    <recommendedName>
        <fullName evidence="3">Peptidase C14A caspase catalytic domain-containing protein</fullName>
    </recommendedName>
</protein>
<feature type="domain" description="Peptidase C14A caspase catalytic" evidence="3">
    <location>
        <begin position="443"/>
        <end position="698"/>
    </location>
</feature>
<dbReference type="InterPro" id="IPR056259">
    <property type="entry name" value="Dredd_N"/>
</dbReference>
<dbReference type="AlphaFoldDB" id="A0A9P0GQ73"/>
<evidence type="ECO:0000313" key="5">
    <source>
        <dbReference type="Proteomes" id="UP001153737"/>
    </source>
</evidence>